<feature type="region of interest" description="Disordered" evidence="3">
    <location>
        <begin position="141"/>
        <end position="194"/>
    </location>
</feature>
<keyword evidence="5" id="KW-1185">Reference proteome</keyword>
<dbReference type="SUPFAM" id="SSF50249">
    <property type="entry name" value="Nucleic acid-binding proteins"/>
    <property type="match status" value="1"/>
</dbReference>
<feature type="compositionally biased region" description="Low complexity" evidence="3">
    <location>
        <begin position="141"/>
        <end position="153"/>
    </location>
</feature>
<dbReference type="Gene3D" id="2.40.50.140">
    <property type="entry name" value="Nucleic acid-binding proteins"/>
    <property type="match status" value="1"/>
</dbReference>
<evidence type="ECO:0000313" key="5">
    <source>
        <dbReference type="Proteomes" id="UP000641646"/>
    </source>
</evidence>
<dbReference type="Pfam" id="PF00436">
    <property type="entry name" value="SSB"/>
    <property type="match status" value="1"/>
</dbReference>
<evidence type="ECO:0000313" key="4">
    <source>
        <dbReference type="EMBL" id="MBD2181477.1"/>
    </source>
</evidence>
<dbReference type="PROSITE" id="PS50935">
    <property type="entry name" value="SSB"/>
    <property type="match status" value="1"/>
</dbReference>
<evidence type="ECO:0000256" key="2">
    <source>
        <dbReference type="PROSITE-ProRule" id="PRU00252"/>
    </source>
</evidence>
<reference evidence="4" key="1">
    <citation type="journal article" date="2015" name="ISME J.">
        <title>Draft Genome Sequence of Streptomyces incarnatus NRRL8089, which Produces the Nucleoside Antibiotic Sinefungin.</title>
        <authorList>
            <person name="Oshima K."/>
            <person name="Hattori M."/>
            <person name="Shimizu H."/>
            <person name="Fukuda K."/>
            <person name="Nemoto M."/>
            <person name="Inagaki K."/>
            <person name="Tamura T."/>
        </authorList>
    </citation>
    <scope>NUCLEOTIDE SEQUENCE</scope>
    <source>
        <strain evidence="4">FACHB-1375</strain>
    </source>
</reference>
<organism evidence="4 5">
    <name type="scientific">Aerosakkonema funiforme FACHB-1375</name>
    <dbReference type="NCBI Taxonomy" id="2949571"/>
    <lineage>
        <taxon>Bacteria</taxon>
        <taxon>Bacillati</taxon>
        <taxon>Cyanobacteriota</taxon>
        <taxon>Cyanophyceae</taxon>
        <taxon>Oscillatoriophycideae</taxon>
        <taxon>Aerosakkonematales</taxon>
        <taxon>Aerosakkonemataceae</taxon>
        <taxon>Aerosakkonema</taxon>
    </lineage>
</organism>
<dbReference type="RefSeq" id="WP_190464284.1">
    <property type="nucleotide sequence ID" value="NZ_JACJPW010000021.1"/>
</dbReference>
<proteinExistence type="predicted"/>
<keyword evidence="1 2" id="KW-0238">DNA-binding</keyword>
<dbReference type="InterPro" id="IPR000424">
    <property type="entry name" value="Primosome_PriB/ssb"/>
</dbReference>
<protein>
    <submittedName>
        <fullName evidence="4">Single-stranded DNA-binding protein</fullName>
    </submittedName>
</protein>
<accession>A0A926ZGT6</accession>
<dbReference type="CDD" id="cd04496">
    <property type="entry name" value="SSB_OBF"/>
    <property type="match status" value="1"/>
</dbReference>
<sequence>MNSCILMAEVVEEPQLRYTPGDPQVAVAEMFVQFPGQREEDPPYTIKVVGRGNVAQEVHQRCHRGDRIVIEGRLSIVTFERRQEGFKEKRAELTAQKIHYLGSNDGFQTATTSAMPVSTPSTTSRNTTNYVGSESYRSTAATATVPPVSTHTANMANISSVDDDEDEPIPTAKKQSYQSQSIAGNQPDVDDIPF</sequence>
<comment type="caution">
    <text evidence="4">The sequence shown here is derived from an EMBL/GenBank/DDBJ whole genome shotgun (WGS) entry which is preliminary data.</text>
</comment>
<evidence type="ECO:0000256" key="1">
    <source>
        <dbReference type="ARBA" id="ARBA00023125"/>
    </source>
</evidence>
<feature type="compositionally biased region" description="Polar residues" evidence="3">
    <location>
        <begin position="173"/>
        <end position="184"/>
    </location>
</feature>
<gene>
    <name evidence="4" type="ORF">H6G03_10215</name>
</gene>
<dbReference type="InterPro" id="IPR012340">
    <property type="entry name" value="NA-bd_OB-fold"/>
</dbReference>
<reference evidence="4" key="2">
    <citation type="submission" date="2020-08" db="EMBL/GenBank/DDBJ databases">
        <authorList>
            <person name="Chen M."/>
            <person name="Teng W."/>
            <person name="Zhao L."/>
            <person name="Hu C."/>
            <person name="Zhou Y."/>
            <person name="Han B."/>
            <person name="Song L."/>
            <person name="Shu W."/>
        </authorList>
    </citation>
    <scope>NUCLEOTIDE SEQUENCE</scope>
    <source>
        <strain evidence="4">FACHB-1375</strain>
    </source>
</reference>
<name>A0A926ZGT6_9CYAN</name>
<dbReference type="EMBL" id="JACJPW010000021">
    <property type="protein sequence ID" value="MBD2181477.1"/>
    <property type="molecule type" value="Genomic_DNA"/>
</dbReference>
<dbReference type="AlphaFoldDB" id="A0A926ZGT6"/>
<evidence type="ECO:0000256" key="3">
    <source>
        <dbReference type="SAM" id="MobiDB-lite"/>
    </source>
</evidence>
<dbReference type="GO" id="GO:0003697">
    <property type="term" value="F:single-stranded DNA binding"/>
    <property type="evidence" value="ECO:0007669"/>
    <property type="project" value="InterPro"/>
</dbReference>
<dbReference type="Proteomes" id="UP000641646">
    <property type="component" value="Unassembled WGS sequence"/>
</dbReference>